<evidence type="ECO:0000259" key="10">
    <source>
        <dbReference type="PROSITE" id="PS50059"/>
    </source>
</evidence>
<keyword evidence="5 6" id="KW-0413">Isomerase</keyword>
<dbReference type="PATRIC" id="fig|1141660.3.peg.628"/>
<dbReference type="GO" id="GO:0003755">
    <property type="term" value="F:peptidyl-prolyl cis-trans isomerase activity"/>
    <property type="evidence" value="ECO:0007669"/>
    <property type="project" value="UniProtKB-UniRule"/>
</dbReference>
<dbReference type="PANTHER" id="PTHR43811:SF19">
    <property type="entry name" value="39 KDA FK506-BINDING NUCLEAR PROTEIN"/>
    <property type="match status" value="1"/>
</dbReference>
<name>K8WUD1_9GAMM</name>
<dbReference type="SUPFAM" id="SSF54534">
    <property type="entry name" value="FKBP-like"/>
    <property type="match status" value="1"/>
</dbReference>
<evidence type="ECO:0000256" key="1">
    <source>
        <dbReference type="ARBA" id="ARBA00000971"/>
    </source>
</evidence>
<gene>
    <name evidence="11" type="ORF">OO7_03106</name>
</gene>
<dbReference type="Pfam" id="PF00254">
    <property type="entry name" value="FKBP_C"/>
    <property type="match status" value="1"/>
</dbReference>
<evidence type="ECO:0000256" key="7">
    <source>
        <dbReference type="RuleBase" id="RU003915"/>
    </source>
</evidence>
<dbReference type="GO" id="GO:0006457">
    <property type="term" value="P:protein folding"/>
    <property type="evidence" value="ECO:0007669"/>
    <property type="project" value="InterPro"/>
</dbReference>
<dbReference type="RefSeq" id="WP_008914500.1">
    <property type="nucleotide sequence ID" value="NZ_CM001773.1"/>
</dbReference>
<keyword evidence="4 6" id="KW-0697">Rotamase</keyword>
<dbReference type="Gene3D" id="3.10.50.40">
    <property type="match status" value="1"/>
</dbReference>
<dbReference type="PROSITE" id="PS50059">
    <property type="entry name" value="FKBP_PPIASE"/>
    <property type="match status" value="1"/>
</dbReference>
<dbReference type="Proteomes" id="UP000010290">
    <property type="component" value="Chromosome"/>
</dbReference>
<dbReference type="InterPro" id="IPR046357">
    <property type="entry name" value="PPIase_dom_sf"/>
</dbReference>
<organism evidence="11 12">
    <name type="scientific">Providencia sneebia DSM 19967</name>
    <dbReference type="NCBI Taxonomy" id="1141660"/>
    <lineage>
        <taxon>Bacteria</taxon>
        <taxon>Pseudomonadati</taxon>
        <taxon>Pseudomonadota</taxon>
        <taxon>Gammaproteobacteria</taxon>
        <taxon>Enterobacterales</taxon>
        <taxon>Morganellaceae</taxon>
        <taxon>Providencia</taxon>
    </lineage>
</organism>
<dbReference type="EC" id="5.2.1.8" evidence="7"/>
<dbReference type="PANTHER" id="PTHR43811">
    <property type="entry name" value="FKBP-TYPE PEPTIDYL-PROLYL CIS-TRANS ISOMERASE FKPA"/>
    <property type="match status" value="1"/>
</dbReference>
<evidence type="ECO:0000256" key="5">
    <source>
        <dbReference type="ARBA" id="ARBA00023235"/>
    </source>
</evidence>
<sequence>MKSLFKASLLATTLALAFGAPQVMAAETKTEAAPAATNSAFKSAEERNAYALGASLGRYMQNSLEEQKSIGIDLDKAQLLAGVQDAFNNKSKMTDAEVEETLRQFEGQVKEAAEKKMKDEAAANEKAGAEYREKYAKEKGVVKTKSGLLYKVEKEGTGAKPNPEDTVVVHYKGMLTDGTEFDSSYARNEPLTIPLNSVIKGWTEGLANVKKGGKIQLVIPADLAYGQNGVPGIPANSTLVFDVELLDIKPADKPAGK</sequence>
<keyword evidence="8" id="KW-0175">Coiled coil</keyword>
<feature type="coiled-coil region" evidence="8">
    <location>
        <begin position="95"/>
        <end position="130"/>
    </location>
</feature>
<dbReference type="OrthoDB" id="9814548at2"/>
<dbReference type="InterPro" id="IPR036944">
    <property type="entry name" value="PPIase_FKBP_N_sf"/>
</dbReference>
<comment type="caution">
    <text evidence="11">The sequence shown here is derived from an EMBL/GenBank/DDBJ whole genome shotgun (WGS) entry which is preliminary data.</text>
</comment>
<dbReference type="Gene3D" id="1.10.287.460">
    <property type="entry name" value="Peptidyl-prolyl cis-trans isomerase, FKBP-type, N-terminal domain"/>
    <property type="match status" value="1"/>
</dbReference>
<keyword evidence="12" id="KW-1185">Reference proteome</keyword>
<dbReference type="AlphaFoldDB" id="K8WUD1"/>
<dbReference type="HOGENOM" id="CLU_013615_0_2_6"/>
<comment type="similarity">
    <text evidence="3 7">Belongs to the FKBP-type PPIase family.</text>
</comment>
<feature type="signal peptide" evidence="9">
    <location>
        <begin position="1"/>
        <end position="25"/>
    </location>
</feature>
<reference evidence="11 12" key="1">
    <citation type="journal article" date="2012" name="BMC Genomics">
        <title>Comparative genomics of bacteria in the genus Providencia isolated from wild Drosophila melanogaster.</title>
        <authorList>
            <person name="Galac M.R."/>
            <person name="Lazzaro B.P."/>
        </authorList>
    </citation>
    <scope>NUCLEOTIDE SEQUENCE [LARGE SCALE GENOMIC DNA]</scope>
    <source>
        <strain evidence="11 12">DSM 19967</strain>
    </source>
</reference>
<evidence type="ECO:0000313" key="12">
    <source>
        <dbReference type="Proteomes" id="UP000010290"/>
    </source>
</evidence>
<evidence type="ECO:0000256" key="9">
    <source>
        <dbReference type="SAM" id="SignalP"/>
    </source>
</evidence>
<dbReference type="EMBL" id="AKKN01000003">
    <property type="protein sequence ID" value="EKT61042.1"/>
    <property type="molecule type" value="Genomic_DNA"/>
</dbReference>
<feature type="chain" id="PRO_5003921954" description="Peptidyl-prolyl cis-trans isomerase" evidence="9">
    <location>
        <begin position="26"/>
        <end position="257"/>
    </location>
</feature>
<comment type="catalytic activity">
    <reaction evidence="1 6 7">
        <text>[protein]-peptidylproline (omega=180) = [protein]-peptidylproline (omega=0)</text>
        <dbReference type="Rhea" id="RHEA:16237"/>
        <dbReference type="Rhea" id="RHEA-COMP:10747"/>
        <dbReference type="Rhea" id="RHEA-COMP:10748"/>
        <dbReference type="ChEBI" id="CHEBI:83833"/>
        <dbReference type="ChEBI" id="CHEBI:83834"/>
        <dbReference type="EC" id="5.2.1.8"/>
    </reaction>
</comment>
<accession>K8WUD1</accession>
<dbReference type="Pfam" id="PF01346">
    <property type="entry name" value="FKBP_N"/>
    <property type="match status" value="1"/>
</dbReference>
<evidence type="ECO:0000256" key="3">
    <source>
        <dbReference type="ARBA" id="ARBA00006577"/>
    </source>
</evidence>
<evidence type="ECO:0000256" key="2">
    <source>
        <dbReference type="ARBA" id="ARBA00002388"/>
    </source>
</evidence>
<dbReference type="NCBIfam" id="NF008150">
    <property type="entry name" value="PRK10902.1"/>
    <property type="match status" value="1"/>
</dbReference>
<dbReference type="InterPro" id="IPR000774">
    <property type="entry name" value="PPIase_FKBP_N"/>
</dbReference>
<proteinExistence type="inferred from homology"/>
<evidence type="ECO:0000256" key="6">
    <source>
        <dbReference type="PROSITE-ProRule" id="PRU00277"/>
    </source>
</evidence>
<keyword evidence="9" id="KW-0732">Signal</keyword>
<evidence type="ECO:0000313" key="11">
    <source>
        <dbReference type="EMBL" id="EKT61042.1"/>
    </source>
</evidence>
<evidence type="ECO:0000256" key="4">
    <source>
        <dbReference type="ARBA" id="ARBA00023110"/>
    </source>
</evidence>
<dbReference type="InterPro" id="IPR001179">
    <property type="entry name" value="PPIase_FKBP_dom"/>
</dbReference>
<feature type="domain" description="PPIase FKBP-type" evidence="10">
    <location>
        <begin position="164"/>
        <end position="249"/>
    </location>
</feature>
<comment type="function">
    <text evidence="2">PPIases accelerate the folding of proteins. It catalyzes the cis-trans isomerization of proline imidic peptide bonds in oligopeptides.</text>
</comment>
<protein>
    <recommendedName>
        <fullName evidence="7">Peptidyl-prolyl cis-trans isomerase</fullName>
        <ecNumber evidence="7">5.2.1.8</ecNumber>
    </recommendedName>
</protein>
<dbReference type="FunFam" id="3.10.50.40:FF:000006">
    <property type="entry name" value="Peptidyl-prolyl cis-trans isomerase"/>
    <property type="match status" value="1"/>
</dbReference>
<evidence type="ECO:0000256" key="8">
    <source>
        <dbReference type="SAM" id="Coils"/>
    </source>
</evidence>